<evidence type="ECO:0000313" key="1">
    <source>
        <dbReference type="EMBL" id="RBQ09949.1"/>
    </source>
</evidence>
<comment type="caution">
    <text evidence="1">The sequence shown here is derived from an EMBL/GenBank/DDBJ whole genome shotgun (WGS) entry which is preliminary data.</text>
</comment>
<dbReference type="EMBL" id="QNQU01000004">
    <property type="protein sequence ID" value="RBQ09949.1"/>
    <property type="molecule type" value="Genomic_DNA"/>
</dbReference>
<reference evidence="1 2" key="1">
    <citation type="submission" date="2018-07" db="EMBL/GenBank/DDBJ databases">
        <title>A draft genome of a endophytic bacteria, a new species of Pedobacter.</title>
        <authorList>
            <person name="Zhang Z.D."/>
            <person name="Chen Z.J."/>
        </authorList>
    </citation>
    <scope>NUCLEOTIDE SEQUENCE [LARGE SCALE GENOMIC DNA]</scope>
    <source>
        <strain evidence="1 2">RS10</strain>
    </source>
</reference>
<dbReference type="RefSeq" id="WP_113947884.1">
    <property type="nucleotide sequence ID" value="NZ_QNQU01000004.1"/>
</dbReference>
<organism evidence="1 2">
    <name type="scientific">Pedobacter miscanthi</name>
    <dbReference type="NCBI Taxonomy" id="2259170"/>
    <lineage>
        <taxon>Bacteria</taxon>
        <taxon>Pseudomonadati</taxon>
        <taxon>Bacteroidota</taxon>
        <taxon>Sphingobacteriia</taxon>
        <taxon>Sphingobacteriales</taxon>
        <taxon>Sphingobacteriaceae</taxon>
        <taxon>Pedobacter</taxon>
    </lineage>
</organism>
<sequence>MKTLQIVCLLGIITLGYTACKKDKMPEKTNQEKIIGKWNYISQANETTIPPNPTKTTTKPGKPGDYWSFAADGKIYYVMNASAEKSLGYNFNSDTEISISGEGAFTISELGETRMILRRTDEESNNRYSTTITLTR</sequence>
<protein>
    <recommendedName>
        <fullName evidence="3">Lipocalin-like domain-containing protein</fullName>
    </recommendedName>
</protein>
<proteinExistence type="predicted"/>
<evidence type="ECO:0008006" key="3">
    <source>
        <dbReference type="Google" id="ProtNLM"/>
    </source>
</evidence>
<accession>A0A366L8Z7</accession>
<dbReference type="Proteomes" id="UP000252081">
    <property type="component" value="Unassembled WGS sequence"/>
</dbReference>
<dbReference type="OrthoDB" id="799431at2"/>
<keyword evidence="2" id="KW-1185">Reference proteome</keyword>
<gene>
    <name evidence="1" type="ORF">DRW42_05775</name>
</gene>
<evidence type="ECO:0000313" key="2">
    <source>
        <dbReference type="Proteomes" id="UP000252081"/>
    </source>
</evidence>
<dbReference type="AlphaFoldDB" id="A0A366L8Z7"/>
<name>A0A366L8Z7_9SPHI</name>